<evidence type="ECO:0000313" key="2">
    <source>
        <dbReference type="EMBL" id="OXA43045.1"/>
    </source>
</evidence>
<protein>
    <submittedName>
        <fullName evidence="2">Uncharacterized protein</fullName>
    </submittedName>
</protein>
<dbReference type="Proteomes" id="UP000198287">
    <property type="component" value="Unassembled WGS sequence"/>
</dbReference>
<accession>A0A226DBX6</accession>
<dbReference type="AlphaFoldDB" id="A0A226DBX6"/>
<dbReference type="OrthoDB" id="7585194at2759"/>
<organism evidence="2 3">
    <name type="scientific">Folsomia candida</name>
    <name type="common">Springtail</name>
    <dbReference type="NCBI Taxonomy" id="158441"/>
    <lineage>
        <taxon>Eukaryota</taxon>
        <taxon>Metazoa</taxon>
        <taxon>Ecdysozoa</taxon>
        <taxon>Arthropoda</taxon>
        <taxon>Hexapoda</taxon>
        <taxon>Collembola</taxon>
        <taxon>Entomobryomorpha</taxon>
        <taxon>Isotomoidea</taxon>
        <taxon>Isotomidae</taxon>
        <taxon>Proisotominae</taxon>
        <taxon>Folsomia</taxon>
    </lineage>
</organism>
<dbReference type="EMBL" id="LNIX01000023">
    <property type="protein sequence ID" value="OXA43045.1"/>
    <property type="molecule type" value="Genomic_DNA"/>
</dbReference>
<evidence type="ECO:0000256" key="1">
    <source>
        <dbReference type="SAM" id="MobiDB-lite"/>
    </source>
</evidence>
<reference evidence="2 3" key="1">
    <citation type="submission" date="2015-12" db="EMBL/GenBank/DDBJ databases">
        <title>The genome of Folsomia candida.</title>
        <authorList>
            <person name="Faddeeva A."/>
            <person name="Derks M.F."/>
            <person name="Anvar Y."/>
            <person name="Smit S."/>
            <person name="Van Straalen N."/>
            <person name="Roelofs D."/>
        </authorList>
    </citation>
    <scope>NUCLEOTIDE SEQUENCE [LARGE SCALE GENOMIC DNA]</scope>
    <source>
        <strain evidence="2 3">VU population</strain>
        <tissue evidence="2">Whole body</tissue>
    </source>
</reference>
<sequence length="262" mass="29348">MSSPQFSSKFSVVEFLEDSESKPKSTWKKLEAKIVRSILWNRRANSNVDEARVLSSGEIKFIRRIQLRQTIYPLKHQYRAKRLHPRHRVLLTDFTPMTNSTTEEDPSAPGSDLNISEVTQFVIHTVPSESDNRPIRGDDENDNASKIWASSVPDSYDLGENQIGFVNPIKEGVSFLPWITPRATKSCYAVAILESSGSQTDATPLSTLGRFQTHDVYCQIKGRNPLEVTPERANTITSTVVDMSIVGPPVGADCDIFYTMTP</sequence>
<feature type="region of interest" description="Disordered" evidence="1">
    <location>
        <begin position="126"/>
        <end position="146"/>
    </location>
</feature>
<proteinExistence type="predicted"/>
<keyword evidence="3" id="KW-1185">Reference proteome</keyword>
<name>A0A226DBX6_FOLCA</name>
<evidence type="ECO:0000313" key="3">
    <source>
        <dbReference type="Proteomes" id="UP000198287"/>
    </source>
</evidence>
<gene>
    <name evidence="2" type="ORF">Fcan01_21942</name>
</gene>
<comment type="caution">
    <text evidence="2">The sequence shown here is derived from an EMBL/GenBank/DDBJ whole genome shotgun (WGS) entry which is preliminary data.</text>
</comment>